<reference evidence="2" key="3">
    <citation type="submission" date="2023-05" db="EMBL/GenBank/DDBJ databases">
        <authorList>
            <person name="Smith C.H."/>
        </authorList>
    </citation>
    <scope>NUCLEOTIDE SEQUENCE</scope>
    <source>
        <strain evidence="2">CHS0354</strain>
        <tissue evidence="2">Mantle</tissue>
    </source>
</reference>
<reference evidence="2" key="2">
    <citation type="journal article" date="2021" name="Genome Biol. Evol.">
        <title>Developing a high-quality reference genome for a parasitic bivalve with doubly uniparental inheritance (Bivalvia: Unionida).</title>
        <authorList>
            <person name="Smith C.H."/>
        </authorList>
    </citation>
    <scope>NUCLEOTIDE SEQUENCE</scope>
    <source>
        <strain evidence="2">CHS0354</strain>
        <tissue evidence="2">Mantle</tissue>
    </source>
</reference>
<name>A0AAE0T6R3_9BIVA</name>
<evidence type="ECO:0000256" key="1">
    <source>
        <dbReference type="SAM" id="Phobius"/>
    </source>
</evidence>
<comment type="caution">
    <text evidence="2">The sequence shown here is derived from an EMBL/GenBank/DDBJ whole genome shotgun (WGS) entry which is preliminary data.</text>
</comment>
<evidence type="ECO:0000313" key="3">
    <source>
        <dbReference type="Proteomes" id="UP001195483"/>
    </source>
</evidence>
<sequence length="97" mass="11147">MTNRSSGFTQARPHIRNMWIFSNCSVESFKKKLASKQCVKTVGSVYSITEWEMFMQKEAGDVFTPQEQCFLIYGPGSTFYGVCTLSIFMYISERVTK</sequence>
<proteinExistence type="predicted"/>
<evidence type="ECO:0000313" key="2">
    <source>
        <dbReference type="EMBL" id="KAK3604354.1"/>
    </source>
</evidence>
<dbReference type="Proteomes" id="UP001195483">
    <property type="component" value="Unassembled WGS sequence"/>
</dbReference>
<keyword evidence="3" id="KW-1185">Reference proteome</keyword>
<keyword evidence="1" id="KW-1133">Transmembrane helix</keyword>
<dbReference type="EMBL" id="JAEAOA010000849">
    <property type="protein sequence ID" value="KAK3604354.1"/>
    <property type="molecule type" value="Genomic_DNA"/>
</dbReference>
<organism evidence="2 3">
    <name type="scientific">Potamilus streckersoni</name>
    <dbReference type="NCBI Taxonomy" id="2493646"/>
    <lineage>
        <taxon>Eukaryota</taxon>
        <taxon>Metazoa</taxon>
        <taxon>Spiralia</taxon>
        <taxon>Lophotrochozoa</taxon>
        <taxon>Mollusca</taxon>
        <taxon>Bivalvia</taxon>
        <taxon>Autobranchia</taxon>
        <taxon>Heteroconchia</taxon>
        <taxon>Palaeoheterodonta</taxon>
        <taxon>Unionida</taxon>
        <taxon>Unionoidea</taxon>
        <taxon>Unionidae</taxon>
        <taxon>Ambleminae</taxon>
        <taxon>Lampsilini</taxon>
        <taxon>Potamilus</taxon>
    </lineage>
</organism>
<reference evidence="2" key="1">
    <citation type="journal article" date="2021" name="Genome Biol. Evol.">
        <title>A High-Quality Reference Genome for a Parasitic Bivalve with Doubly Uniparental Inheritance (Bivalvia: Unionida).</title>
        <authorList>
            <person name="Smith C.H."/>
        </authorList>
    </citation>
    <scope>NUCLEOTIDE SEQUENCE</scope>
    <source>
        <strain evidence="2">CHS0354</strain>
    </source>
</reference>
<protein>
    <submittedName>
        <fullName evidence="2">Uncharacterized protein</fullName>
    </submittedName>
</protein>
<feature type="transmembrane region" description="Helical" evidence="1">
    <location>
        <begin position="70"/>
        <end position="91"/>
    </location>
</feature>
<keyword evidence="1" id="KW-0812">Transmembrane</keyword>
<keyword evidence="1" id="KW-0472">Membrane</keyword>
<gene>
    <name evidence="2" type="ORF">CHS0354_013866</name>
</gene>
<accession>A0AAE0T6R3</accession>
<dbReference type="AlphaFoldDB" id="A0AAE0T6R3"/>